<accession>A0A2V3VDQ1</accession>
<protein>
    <submittedName>
        <fullName evidence="1">Uncharacterized protein</fullName>
    </submittedName>
</protein>
<reference evidence="1 2" key="1">
    <citation type="submission" date="2018-05" db="EMBL/GenBank/DDBJ databases">
        <title>Genomic Encyclopedia of Type Strains, Phase IV (KMG-IV): sequencing the most valuable type-strain genomes for metagenomic binning, comparative biology and taxonomic classification.</title>
        <authorList>
            <person name="Goeker M."/>
        </authorList>
    </citation>
    <scope>NUCLEOTIDE SEQUENCE [LARGE SCALE GENOMIC DNA]</scope>
    <source>
        <strain evidence="1 2">DSM 3183</strain>
    </source>
</reference>
<dbReference type="RefSeq" id="WP_110297252.1">
    <property type="nucleotide sequence ID" value="NZ_QJJM01000001.1"/>
</dbReference>
<organism evidence="1 2">
    <name type="scientific">Blastomonas natatoria</name>
    <dbReference type="NCBI Taxonomy" id="34015"/>
    <lineage>
        <taxon>Bacteria</taxon>
        <taxon>Pseudomonadati</taxon>
        <taxon>Pseudomonadota</taxon>
        <taxon>Alphaproteobacteria</taxon>
        <taxon>Sphingomonadales</taxon>
        <taxon>Sphingomonadaceae</taxon>
        <taxon>Blastomonas</taxon>
    </lineage>
</organism>
<dbReference type="Proteomes" id="UP000248014">
    <property type="component" value="Unassembled WGS sequence"/>
</dbReference>
<gene>
    <name evidence="1" type="ORF">C7451_101369</name>
</gene>
<comment type="caution">
    <text evidence="1">The sequence shown here is derived from an EMBL/GenBank/DDBJ whole genome shotgun (WGS) entry which is preliminary data.</text>
</comment>
<name>A0A2V3VDQ1_9SPHN</name>
<dbReference type="EMBL" id="QJJM01000001">
    <property type="protein sequence ID" value="PXW79304.1"/>
    <property type="molecule type" value="Genomic_DNA"/>
</dbReference>
<dbReference type="OrthoDB" id="7473760at2"/>
<dbReference type="AlphaFoldDB" id="A0A2V3VDQ1"/>
<evidence type="ECO:0000313" key="2">
    <source>
        <dbReference type="Proteomes" id="UP000248014"/>
    </source>
</evidence>
<evidence type="ECO:0000313" key="1">
    <source>
        <dbReference type="EMBL" id="PXW79304.1"/>
    </source>
</evidence>
<keyword evidence="2" id="KW-1185">Reference proteome</keyword>
<proteinExistence type="predicted"/>
<sequence>MIHQKIRHDPATALIRAVLTLARGAAELDEHRGTNWASATFTGMRHVMRVSLSGDEGLRTGEWLARILPEHEFHIAGHLVADITVSEIHRRDEGMPAMTLTIEALTVEAD</sequence>